<organism evidence="5 6">
    <name type="scientific">Trinickia soli</name>
    <dbReference type="NCBI Taxonomy" id="380675"/>
    <lineage>
        <taxon>Bacteria</taxon>
        <taxon>Pseudomonadati</taxon>
        <taxon>Pseudomonadota</taxon>
        <taxon>Betaproteobacteria</taxon>
        <taxon>Burkholderiales</taxon>
        <taxon>Burkholderiaceae</taxon>
        <taxon>Trinickia</taxon>
    </lineage>
</organism>
<comment type="caution">
    <text evidence="5">The sequence shown here is derived from an EMBL/GenBank/DDBJ whole genome shotgun (WGS) entry which is preliminary data.</text>
</comment>
<reference evidence="5 6" key="1">
    <citation type="submission" date="2018-01" db="EMBL/GenBank/DDBJ databases">
        <title>Whole genome analyses suggest that Burkholderia sensu lato contains two further novel genera in the rhizoxinica-symbiotica group Mycetohabitans gen. nov., and Trinickia gen. nov.: implications for the evolution of diazotrophy and nodulation in the Burkholderiaceae.</title>
        <authorList>
            <person name="Estrada-de los Santos P."/>
            <person name="Palmer M."/>
            <person name="Chavez-Ramirez B."/>
            <person name="Beukes C."/>
            <person name="Steenkamp E.T."/>
            <person name="Hirsch A.M."/>
            <person name="Manyaka P."/>
            <person name="Maluk M."/>
            <person name="Lafos M."/>
            <person name="Crook M."/>
            <person name="Gross E."/>
            <person name="Simon M.F."/>
            <person name="Bueno dos Reis Junior F."/>
            <person name="Poole P.S."/>
            <person name="Venter S.N."/>
            <person name="James E.K."/>
        </authorList>
    </citation>
    <scope>NUCLEOTIDE SEQUENCE [LARGE SCALE GENOMIC DNA]</scope>
    <source>
        <strain evidence="5 6">GP25-8</strain>
    </source>
</reference>
<comment type="similarity">
    <text evidence="3">Belongs to the acetyltransferase family. RimJ subfamily.</text>
</comment>
<dbReference type="InterPro" id="IPR051531">
    <property type="entry name" value="N-acetyltransferase"/>
</dbReference>
<proteinExistence type="inferred from homology"/>
<dbReference type="PANTHER" id="PTHR43792">
    <property type="entry name" value="GNAT FAMILY, PUTATIVE (AFU_ORTHOLOGUE AFUA_3G00765)-RELATED-RELATED"/>
    <property type="match status" value="1"/>
</dbReference>
<gene>
    <name evidence="5" type="ORF">C0Z19_11750</name>
</gene>
<protein>
    <recommendedName>
        <fullName evidence="4">N-acetyltransferase domain-containing protein</fullName>
    </recommendedName>
</protein>
<dbReference type="Pfam" id="PF13302">
    <property type="entry name" value="Acetyltransf_3"/>
    <property type="match status" value="1"/>
</dbReference>
<evidence type="ECO:0000313" key="5">
    <source>
        <dbReference type="EMBL" id="PMS24983.1"/>
    </source>
</evidence>
<dbReference type="PROSITE" id="PS51186">
    <property type="entry name" value="GNAT"/>
    <property type="match status" value="1"/>
</dbReference>
<dbReference type="EMBL" id="PNYB01000008">
    <property type="protein sequence ID" value="PMS24983.1"/>
    <property type="molecule type" value="Genomic_DNA"/>
</dbReference>
<evidence type="ECO:0000313" key="6">
    <source>
        <dbReference type="Proteomes" id="UP000235347"/>
    </source>
</evidence>
<dbReference type="AlphaFoldDB" id="A0A2N7W6F3"/>
<feature type="domain" description="N-acetyltransferase" evidence="4">
    <location>
        <begin position="183"/>
        <end position="336"/>
    </location>
</feature>
<evidence type="ECO:0000256" key="2">
    <source>
        <dbReference type="ARBA" id="ARBA00023315"/>
    </source>
</evidence>
<name>A0A2N7W6F3_9BURK</name>
<dbReference type="InterPro" id="IPR000182">
    <property type="entry name" value="GNAT_dom"/>
</dbReference>
<sequence length="368" mass="41316">MHTAIVEAGREHIRGGYDAAQLARRALDEALTRLTQSDWHPSMLVAYLPMLVRQAPALAPASRAAWLEGLHRSWRQHRATLGIVARKSLLELAAAWSYWPLVIAVGASFEAADRLDDAVFQRLSEAHCIVGNAEAAIDLTVAMQLSYPARQSYAGAYERLVAWRDWRADRLPIAELAREDDIVSLEPLTHRHVSDFGWQYYDPSIAELCCLPGFEDDSEWHDWLTQAYARGGQELFAVMHRQWGFIGSVGLVQRGDVGLIYYWIGRDYRGCGFAPDAATLLLAAAHRYAGMRCCYAQVYDYNVPSRKVLQKIGFVETGVRAAAPNTDQLFYRIGHDDSDAHIALELHALMDYFEAEVRVALPLLRSVS</sequence>
<keyword evidence="1" id="KW-0808">Transferase</keyword>
<dbReference type="InterPro" id="IPR016181">
    <property type="entry name" value="Acyl_CoA_acyltransferase"/>
</dbReference>
<dbReference type="Proteomes" id="UP000235347">
    <property type="component" value="Unassembled WGS sequence"/>
</dbReference>
<dbReference type="Gene3D" id="3.40.630.30">
    <property type="match status" value="1"/>
</dbReference>
<evidence type="ECO:0000256" key="1">
    <source>
        <dbReference type="ARBA" id="ARBA00022679"/>
    </source>
</evidence>
<accession>A0A2N7W6F3</accession>
<dbReference type="PANTHER" id="PTHR43792:SF8">
    <property type="entry name" value="[RIBOSOMAL PROTEIN US5]-ALANINE N-ACETYLTRANSFERASE"/>
    <property type="match status" value="1"/>
</dbReference>
<dbReference type="SUPFAM" id="SSF55729">
    <property type="entry name" value="Acyl-CoA N-acyltransferases (Nat)"/>
    <property type="match status" value="1"/>
</dbReference>
<evidence type="ECO:0000256" key="3">
    <source>
        <dbReference type="ARBA" id="ARBA00038502"/>
    </source>
</evidence>
<dbReference type="RefSeq" id="WP_102609986.1">
    <property type="nucleotide sequence ID" value="NZ_CADIKD010000002.1"/>
</dbReference>
<evidence type="ECO:0000259" key="4">
    <source>
        <dbReference type="PROSITE" id="PS51186"/>
    </source>
</evidence>
<keyword evidence="2" id="KW-0012">Acyltransferase</keyword>
<keyword evidence="6" id="KW-1185">Reference proteome</keyword>
<dbReference type="GO" id="GO:0016747">
    <property type="term" value="F:acyltransferase activity, transferring groups other than amino-acyl groups"/>
    <property type="evidence" value="ECO:0007669"/>
    <property type="project" value="InterPro"/>
</dbReference>